<dbReference type="EMBL" id="BARW01009165">
    <property type="protein sequence ID" value="GAI77015.1"/>
    <property type="molecule type" value="Genomic_DNA"/>
</dbReference>
<organism evidence="1">
    <name type="scientific">marine sediment metagenome</name>
    <dbReference type="NCBI Taxonomy" id="412755"/>
    <lineage>
        <taxon>unclassified sequences</taxon>
        <taxon>metagenomes</taxon>
        <taxon>ecological metagenomes</taxon>
    </lineage>
</organism>
<evidence type="ECO:0000313" key="1">
    <source>
        <dbReference type="EMBL" id="GAI77015.1"/>
    </source>
</evidence>
<dbReference type="AlphaFoldDB" id="X1SNU7"/>
<name>X1SNU7_9ZZZZ</name>
<gene>
    <name evidence="1" type="ORF">S12H4_18537</name>
</gene>
<reference evidence="1" key="1">
    <citation type="journal article" date="2014" name="Front. Microbiol.">
        <title>High frequency of phylogenetically diverse reductive dehalogenase-homologous genes in deep subseafloor sedimentary metagenomes.</title>
        <authorList>
            <person name="Kawai M."/>
            <person name="Futagami T."/>
            <person name="Toyoda A."/>
            <person name="Takaki Y."/>
            <person name="Nishi S."/>
            <person name="Hori S."/>
            <person name="Arai W."/>
            <person name="Tsubouchi T."/>
            <person name="Morono Y."/>
            <person name="Uchiyama I."/>
            <person name="Ito T."/>
            <person name="Fujiyama A."/>
            <person name="Inagaki F."/>
            <person name="Takami H."/>
        </authorList>
    </citation>
    <scope>NUCLEOTIDE SEQUENCE</scope>
    <source>
        <strain evidence="1">Expedition CK06-06</strain>
    </source>
</reference>
<comment type="caution">
    <text evidence="1">The sequence shown here is derived from an EMBL/GenBank/DDBJ whole genome shotgun (WGS) entry which is preliminary data.</text>
</comment>
<accession>X1SNU7</accession>
<feature type="non-terminal residue" evidence="1">
    <location>
        <position position="1"/>
    </location>
</feature>
<proteinExistence type="predicted"/>
<sequence length="124" mass="14162">SLVFATFIMTSAFSPGARWELLGVKKINKTYDRDVISVTATEGTFDALKFKVKYRPVTIYDMKVHYGNGSVEDIKIRYHVQAGGASRIIDLRGRDRIIKKVVFRYETKAFSGKRAEIRLFGLHI</sequence>
<protein>
    <submittedName>
        <fullName evidence="1">Uncharacterized protein</fullName>
    </submittedName>
</protein>